<accession>A0AA48I3I9</accession>
<dbReference type="GeneID" id="85494449"/>
<feature type="compositionally biased region" description="Basic residues" evidence="1">
    <location>
        <begin position="477"/>
        <end position="492"/>
    </location>
</feature>
<protein>
    <recommendedName>
        <fullName evidence="4">SGNH hydrolase-type esterase domain-containing protein</fullName>
    </recommendedName>
</protein>
<dbReference type="AlphaFoldDB" id="A0AA48I3I9"/>
<evidence type="ECO:0000313" key="2">
    <source>
        <dbReference type="EMBL" id="BEI90579.1"/>
    </source>
</evidence>
<evidence type="ECO:0000256" key="1">
    <source>
        <dbReference type="SAM" id="MobiDB-lite"/>
    </source>
</evidence>
<organism evidence="2 3">
    <name type="scientific">Cutaneotrichosporon cavernicola</name>
    <dbReference type="NCBI Taxonomy" id="279322"/>
    <lineage>
        <taxon>Eukaryota</taxon>
        <taxon>Fungi</taxon>
        <taxon>Dikarya</taxon>
        <taxon>Basidiomycota</taxon>
        <taxon>Agaricomycotina</taxon>
        <taxon>Tremellomycetes</taxon>
        <taxon>Trichosporonales</taxon>
        <taxon>Trichosporonaceae</taxon>
        <taxon>Cutaneotrichosporon</taxon>
    </lineage>
</organism>
<evidence type="ECO:0008006" key="4">
    <source>
        <dbReference type="Google" id="ProtNLM"/>
    </source>
</evidence>
<dbReference type="CDD" id="cd00229">
    <property type="entry name" value="SGNH_hydrolase"/>
    <property type="match status" value="1"/>
</dbReference>
<dbReference type="Gene3D" id="3.40.50.1110">
    <property type="entry name" value="SGNH hydrolase"/>
    <property type="match status" value="1"/>
</dbReference>
<feature type="region of interest" description="Disordered" evidence="1">
    <location>
        <begin position="458"/>
        <end position="497"/>
    </location>
</feature>
<gene>
    <name evidence="2" type="ORF">CcaverHIS019_0306490</name>
</gene>
<dbReference type="PANTHER" id="PTHR34407:SF1">
    <property type="entry name" value="SGNH HYDROLASE-TYPE ESTERASE DOMAIN-CONTAINING PROTEIN"/>
    <property type="match status" value="1"/>
</dbReference>
<dbReference type="KEGG" id="ccac:CcaHIS019_0306490"/>
<sequence>MRNPKFKTARVRIALLGLVLLGLFLLLSLDIRPRFPDLGLLPNTNGTGYIHRLLGGKDTMDEAAIRAWEIARATQHTGTGARIHRFLEKAKRGEPFTVAAIGGSVSKGRGLVNPSEEDHVHPPPDAGMGASTLYSPENLHVLVFEWLNATFPHPDNAFVNGAQGGVGAGYFAWCFKEHIAPAPDLVLIELGINDMLSLDIVPKYEHLVRSVLELDSAPAIINLETFTTLFPSLVSSSALHADVLAYYDVTSLSIRDILLPRILADPHAQLPRWFRTGGDVRLGDDKVREWGGVPVDLMHISAKGHALAAGLIISYLSQQLSIVSPGGLLGRLGAKRLRAAQRVYDVPSTSLTASFNPSDMPGRRPPVCRSMNSPRLHTGVSGTNLDEKGEQGIQFTTNSGWETWAWDEKRYMVAREPGSVATFDFVTAETVVVEADEEEPMDDPIAEYEPHPERRLAAEHAQAQETRRPGRREADKRRGRASARAKGRRKRPRSEAMGTVAIGYQRSAHYGLGSVWCWVDSDRIGGVRLDGYWDIKERNMGIVDKVATGLAPGRHRLSCELLPDSRDPKDRKEFRLFAIMHD</sequence>
<feature type="compositionally biased region" description="Basic and acidic residues" evidence="1">
    <location>
        <begin position="465"/>
        <end position="476"/>
    </location>
</feature>
<keyword evidence="3" id="KW-1185">Reference proteome</keyword>
<dbReference type="RefSeq" id="XP_060455844.1">
    <property type="nucleotide sequence ID" value="XM_060599118.1"/>
</dbReference>
<dbReference type="SUPFAM" id="SSF52266">
    <property type="entry name" value="SGNH hydrolase"/>
    <property type="match status" value="1"/>
</dbReference>
<dbReference type="PANTHER" id="PTHR34407">
    <property type="entry name" value="EXPRESSED PROTEIN"/>
    <property type="match status" value="1"/>
</dbReference>
<proteinExistence type="predicted"/>
<dbReference type="EMBL" id="AP028214">
    <property type="protein sequence ID" value="BEI90579.1"/>
    <property type="molecule type" value="Genomic_DNA"/>
</dbReference>
<name>A0AA48I3I9_9TREE</name>
<reference evidence="2" key="1">
    <citation type="journal article" date="2023" name="BMC Genomics">
        <title>Chromosome-level genome assemblies of Cutaneotrichosporon spp. (Trichosporonales, Basidiomycota) reveal imbalanced evolution between nucleotide sequences and chromosome synteny.</title>
        <authorList>
            <person name="Kobayashi Y."/>
            <person name="Kayamori A."/>
            <person name="Aoki K."/>
            <person name="Shiwa Y."/>
            <person name="Matsutani M."/>
            <person name="Fujita N."/>
            <person name="Sugita T."/>
            <person name="Iwasaki W."/>
            <person name="Tanaka N."/>
            <person name="Takashima M."/>
        </authorList>
    </citation>
    <scope>NUCLEOTIDE SEQUENCE</scope>
    <source>
        <strain evidence="2">HIS019</strain>
    </source>
</reference>
<evidence type="ECO:0000313" key="3">
    <source>
        <dbReference type="Proteomes" id="UP001233271"/>
    </source>
</evidence>
<dbReference type="InterPro" id="IPR036514">
    <property type="entry name" value="SGNH_hydro_sf"/>
</dbReference>
<dbReference type="Proteomes" id="UP001233271">
    <property type="component" value="Chromosome 3"/>
</dbReference>